<accession>A0A8S4GG06</accession>
<evidence type="ECO:0000313" key="3">
    <source>
        <dbReference type="Proteomes" id="UP000653454"/>
    </source>
</evidence>
<evidence type="ECO:0000313" key="2">
    <source>
        <dbReference type="EMBL" id="CAG9137728.1"/>
    </source>
</evidence>
<gene>
    <name evidence="2" type="ORF">PLXY2_LOCUS15987</name>
</gene>
<protein>
    <submittedName>
        <fullName evidence="2">(diamondback moth) hypothetical protein</fullName>
    </submittedName>
</protein>
<dbReference type="EMBL" id="CAJHNJ030000401">
    <property type="protein sequence ID" value="CAG9137728.1"/>
    <property type="molecule type" value="Genomic_DNA"/>
</dbReference>
<reference evidence="2" key="1">
    <citation type="submission" date="2020-11" db="EMBL/GenBank/DDBJ databases">
        <authorList>
            <person name="Whiteford S."/>
        </authorList>
    </citation>
    <scope>NUCLEOTIDE SEQUENCE</scope>
</reference>
<dbReference type="Proteomes" id="UP000653454">
    <property type="component" value="Unassembled WGS sequence"/>
</dbReference>
<dbReference type="PANTHER" id="PTHR22955">
    <property type="entry name" value="RETROTRANSPOSON"/>
    <property type="match status" value="1"/>
</dbReference>
<dbReference type="AlphaFoldDB" id="A0A8S4GG06"/>
<keyword evidence="3" id="KW-1185">Reference proteome</keyword>
<name>A0A8S4GG06_PLUXY</name>
<organism evidence="2 3">
    <name type="scientific">Plutella xylostella</name>
    <name type="common">Diamondback moth</name>
    <name type="synonym">Plutella maculipennis</name>
    <dbReference type="NCBI Taxonomy" id="51655"/>
    <lineage>
        <taxon>Eukaryota</taxon>
        <taxon>Metazoa</taxon>
        <taxon>Ecdysozoa</taxon>
        <taxon>Arthropoda</taxon>
        <taxon>Hexapoda</taxon>
        <taxon>Insecta</taxon>
        <taxon>Pterygota</taxon>
        <taxon>Neoptera</taxon>
        <taxon>Endopterygota</taxon>
        <taxon>Lepidoptera</taxon>
        <taxon>Glossata</taxon>
        <taxon>Ditrysia</taxon>
        <taxon>Yponomeutoidea</taxon>
        <taxon>Plutellidae</taxon>
        <taxon>Plutella</taxon>
    </lineage>
</organism>
<comment type="caution">
    <text evidence="2">The sequence shown here is derived from an EMBL/GenBank/DDBJ whole genome shotgun (WGS) entry which is preliminary data.</text>
</comment>
<feature type="region of interest" description="Disordered" evidence="1">
    <location>
        <begin position="159"/>
        <end position="199"/>
    </location>
</feature>
<proteinExistence type="predicted"/>
<dbReference type="PANTHER" id="PTHR22955:SF77">
    <property type="entry name" value="ASPARTIC PUTATIVE DOMAIN-CONTAINING PROTEIN-RELATED"/>
    <property type="match status" value="1"/>
</dbReference>
<sequence>MCWTDSTIVLGWLRMAPSLLKTFVQNRVVEIHELTKDTPWRHVSGTDNPADLVSRGVALEVLASSGLWWEGPQFLHDPNFACGDVPVGTWSKQNVELPEVKADRSSRARARRHFGVNACWTMNGAVFIKLADGNKVRIVSAVQLDELCRKHPAVAPATTAAAARTPGDKPATKACMPATSAAAAPVTRSKASVPSKGKR</sequence>
<feature type="compositionally biased region" description="Low complexity" evidence="1">
    <location>
        <begin position="172"/>
        <end position="185"/>
    </location>
</feature>
<evidence type="ECO:0000256" key="1">
    <source>
        <dbReference type="SAM" id="MobiDB-lite"/>
    </source>
</evidence>